<dbReference type="Gene3D" id="2.40.110.10">
    <property type="entry name" value="Butyryl-CoA Dehydrogenase, subunit A, domain 2"/>
    <property type="match status" value="1"/>
</dbReference>
<evidence type="ECO:0000256" key="2">
    <source>
        <dbReference type="ARBA" id="ARBA00022630"/>
    </source>
</evidence>
<keyword evidence="2" id="KW-0285">Flavoprotein</keyword>
<dbReference type="PANTHER" id="PTHR48083:SF20">
    <property type="entry name" value="LONG-CHAIN SPECIFIC ACYL-COA DEHYDROGENASE, MITOCHONDRIAL"/>
    <property type="match status" value="1"/>
</dbReference>
<dbReference type="InterPro" id="IPR046373">
    <property type="entry name" value="Acyl-CoA_Oxase/DH_mid-dom_sf"/>
</dbReference>
<evidence type="ECO:0000313" key="6">
    <source>
        <dbReference type="EMBL" id="CAD7245783.1"/>
    </source>
</evidence>
<dbReference type="Pfam" id="PF00441">
    <property type="entry name" value="Acyl-CoA_dh_1"/>
    <property type="match status" value="1"/>
</dbReference>
<reference evidence="6" key="1">
    <citation type="submission" date="2020-11" db="EMBL/GenBank/DDBJ databases">
        <authorList>
            <person name="Tran Van P."/>
        </authorList>
    </citation>
    <scope>NUCLEOTIDE SEQUENCE</scope>
</reference>
<feature type="domain" description="Acyl-CoA dehydrogenase/oxidase C-terminal" evidence="5">
    <location>
        <begin position="45"/>
        <end position="193"/>
    </location>
</feature>
<dbReference type="FunFam" id="1.20.140.10:FF:000020">
    <property type="entry name" value="Long-chain specific acyl-CoA dehydrogenase, mitochondrial"/>
    <property type="match status" value="1"/>
</dbReference>
<keyword evidence="4" id="KW-0560">Oxidoreductase</keyword>
<dbReference type="OrthoDB" id="10262177at2759"/>
<comment type="cofactor">
    <cofactor evidence="1">
        <name>FAD</name>
        <dbReference type="ChEBI" id="CHEBI:57692"/>
    </cofactor>
</comment>
<dbReference type="GO" id="GO:0050660">
    <property type="term" value="F:flavin adenine dinucleotide binding"/>
    <property type="evidence" value="ECO:0007669"/>
    <property type="project" value="TreeGrafter"/>
</dbReference>
<dbReference type="InterPro" id="IPR009075">
    <property type="entry name" value="AcylCo_DH/oxidase_C"/>
</dbReference>
<dbReference type="GO" id="GO:0019254">
    <property type="term" value="P:carnitine metabolic process, CoA-linked"/>
    <property type="evidence" value="ECO:0007669"/>
    <property type="project" value="TreeGrafter"/>
</dbReference>
<proteinExistence type="predicted"/>
<evidence type="ECO:0000256" key="4">
    <source>
        <dbReference type="ARBA" id="ARBA00023002"/>
    </source>
</evidence>
<dbReference type="GO" id="GO:0033539">
    <property type="term" value="P:fatty acid beta-oxidation using acyl-CoA dehydrogenase"/>
    <property type="evidence" value="ECO:0007669"/>
    <property type="project" value="TreeGrafter"/>
</dbReference>
<dbReference type="Gene3D" id="1.20.140.10">
    <property type="entry name" value="Butyryl-CoA Dehydrogenase, subunit A, domain 3"/>
    <property type="match status" value="1"/>
</dbReference>
<dbReference type="GO" id="GO:0005739">
    <property type="term" value="C:mitochondrion"/>
    <property type="evidence" value="ECO:0007669"/>
    <property type="project" value="TreeGrafter"/>
</dbReference>
<dbReference type="EMBL" id="LR900469">
    <property type="protein sequence ID" value="CAD7245783.1"/>
    <property type="molecule type" value="Genomic_DNA"/>
</dbReference>
<dbReference type="InterPro" id="IPR036250">
    <property type="entry name" value="AcylCo_DH-like_C"/>
</dbReference>
<sequence>MYDGLRGQSALVSRPKVARSFSQDTAELFFEDVRLPKSALLGGENHGFYCLMQELPQERLLIAVMSLAHSEWMFEETRKYVKERKAFGKTLANLQTVQHKLAEMKTDICVGRAFIDQCMKMHCEKRLDSGMASMAKYWATDLQNKVAYDCVQLHGGSGFMWEYPIAKAYVDARVQTIYGGANEIMKELIARQIVSS</sequence>
<protein>
    <recommendedName>
        <fullName evidence="5">Acyl-CoA dehydrogenase/oxidase C-terminal domain-containing protein</fullName>
    </recommendedName>
</protein>
<dbReference type="InterPro" id="IPR050741">
    <property type="entry name" value="Acyl-CoA_dehydrogenase"/>
</dbReference>
<name>A0A7R8XGH5_9CRUS</name>
<organism evidence="6">
    <name type="scientific">Darwinula stevensoni</name>
    <dbReference type="NCBI Taxonomy" id="69355"/>
    <lineage>
        <taxon>Eukaryota</taxon>
        <taxon>Metazoa</taxon>
        <taxon>Ecdysozoa</taxon>
        <taxon>Arthropoda</taxon>
        <taxon>Crustacea</taxon>
        <taxon>Oligostraca</taxon>
        <taxon>Ostracoda</taxon>
        <taxon>Podocopa</taxon>
        <taxon>Podocopida</taxon>
        <taxon>Darwinulocopina</taxon>
        <taxon>Darwinuloidea</taxon>
        <taxon>Darwinulidae</taxon>
        <taxon>Darwinula</taxon>
    </lineage>
</organism>
<dbReference type="PANTHER" id="PTHR48083">
    <property type="entry name" value="MEDIUM-CHAIN SPECIFIC ACYL-COA DEHYDROGENASE, MITOCHONDRIAL-RELATED"/>
    <property type="match status" value="1"/>
</dbReference>
<gene>
    <name evidence="6" type="ORF">DSTB1V02_LOCUS5650</name>
</gene>
<dbReference type="PROSITE" id="PS00073">
    <property type="entry name" value="ACYL_COA_DH_2"/>
    <property type="match status" value="1"/>
</dbReference>
<dbReference type="GO" id="GO:0042758">
    <property type="term" value="P:long-chain fatty acid catabolic process"/>
    <property type="evidence" value="ECO:0007669"/>
    <property type="project" value="TreeGrafter"/>
</dbReference>
<dbReference type="InterPro" id="IPR006089">
    <property type="entry name" value="Acyl-CoA_DH_CS"/>
</dbReference>
<dbReference type="Proteomes" id="UP000677054">
    <property type="component" value="Unassembled WGS sequence"/>
</dbReference>
<keyword evidence="3" id="KW-0274">FAD</keyword>
<dbReference type="AlphaFoldDB" id="A0A7R8XGH5"/>
<dbReference type="EMBL" id="CAJPEV010000952">
    <property type="protein sequence ID" value="CAG0889729.1"/>
    <property type="molecule type" value="Genomic_DNA"/>
</dbReference>
<dbReference type="SUPFAM" id="SSF47203">
    <property type="entry name" value="Acyl-CoA dehydrogenase C-terminal domain-like"/>
    <property type="match status" value="1"/>
</dbReference>
<accession>A0A7R8XGH5</accession>
<dbReference type="GO" id="GO:0004466">
    <property type="term" value="F:long-chain fatty acyl-CoA dehydrogenase activity"/>
    <property type="evidence" value="ECO:0007669"/>
    <property type="project" value="TreeGrafter"/>
</dbReference>
<evidence type="ECO:0000313" key="7">
    <source>
        <dbReference type="Proteomes" id="UP000677054"/>
    </source>
</evidence>
<evidence type="ECO:0000256" key="1">
    <source>
        <dbReference type="ARBA" id="ARBA00001974"/>
    </source>
</evidence>
<keyword evidence="7" id="KW-1185">Reference proteome</keyword>
<evidence type="ECO:0000256" key="3">
    <source>
        <dbReference type="ARBA" id="ARBA00022827"/>
    </source>
</evidence>
<evidence type="ECO:0000259" key="5">
    <source>
        <dbReference type="Pfam" id="PF00441"/>
    </source>
</evidence>